<name>A0A0B2PTM8_GLYSO</name>
<dbReference type="Proteomes" id="UP000053555">
    <property type="component" value="Unassembled WGS sequence"/>
</dbReference>
<protein>
    <submittedName>
        <fullName evidence="1">Copia protein</fullName>
    </submittedName>
</protein>
<reference evidence="1" key="1">
    <citation type="submission" date="2014-07" db="EMBL/GenBank/DDBJ databases">
        <title>Identification of a novel salt tolerance gene in wild soybean by whole-genome sequencing.</title>
        <authorList>
            <person name="Lam H.-M."/>
            <person name="Qi X."/>
            <person name="Li M.-W."/>
            <person name="Liu X."/>
            <person name="Xie M."/>
            <person name="Ni M."/>
            <person name="Xu X."/>
        </authorList>
    </citation>
    <scope>NUCLEOTIDE SEQUENCE [LARGE SCALE GENOMIC DNA]</scope>
    <source>
        <tissue evidence="1">Root</tissue>
    </source>
</reference>
<dbReference type="CDD" id="cd09272">
    <property type="entry name" value="RNase_HI_RT_Ty1"/>
    <property type="match status" value="1"/>
</dbReference>
<dbReference type="PANTHER" id="PTHR11439:SF498">
    <property type="entry name" value="DNAK FAMILY PROTEIN"/>
    <property type="match status" value="1"/>
</dbReference>
<dbReference type="PANTHER" id="PTHR11439">
    <property type="entry name" value="GAG-POL-RELATED RETROTRANSPOSON"/>
    <property type="match status" value="1"/>
</dbReference>
<dbReference type="AlphaFoldDB" id="A0A0B2PTM8"/>
<sequence>RRLVGRLIYLMNTHPDIAHVVQQLSQYMAHPTTAHSQAASRVLRYLKGTLGSGIFFSATGSLQLKAFSDSDWAGCHDTRRSIIGFSVYLDNSIISWRLKKQPTLSRSSSEAEYQALASTTCELQWLTYLLQDLRVSYVQPTNLYCDNQSAIQIAFNQVFHERTKHIDLDCHIVREKVQSGLLKLLPISSSMQLADIFTKPLPPTMFQLLVSKLGMLNIH</sequence>
<feature type="non-terminal residue" evidence="1">
    <location>
        <position position="1"/>
    </location>
</feature>
<accession>A0A0B2PTM8</accession>
<dbReference type="SUPFAM" id="SSF56672">
    <property type="entry name" value="DNA/RNA polymerases"/>
    <property type="match status" value="1"/>
</dbReference>
<gene>
    <name evidence="1" type="ORF">glysoja_027886</name>
</gene>
<proteinExistence type="predicted"/>
<dbReference type="EMBL" id="KN663078">
    <property type="protein sequence ID" value="KHN12500.1"/>
    <property type="molecule type" value="Genomic_DNA"/>
</dbReference>
<organism evidence="1">
    <name type="scientific">Glycine soja</name>
    <name type="common">Wild soybean</name>
    <dbReference type="NCBI Taxonomy" id="3848"/>
    <lineage>
        <taxon>Eukaryota</taxon>
        <taxon>Viridiplantae</taxon>
        <taxon>Streptophyta</taxon>
        <taxon>Embryophyta</taxon>
        <taxon>Tracheophyta</taxon>
        <taxon>Spermatophyta</taxon>
        <taxon>Magnoliopsida</taxon>
        <taxon>eudicotyledons</taxon>
        <taxon>Gunneridae</taxon>
        <taxon>Pentapetalae</taxon>
        <taxon>rosids</taxon>
        <taxon>fabids</taxon>
        <taxon>Fabales</taxon>
        <taxon>Fabaceae</taxon>
        <taxon>Papilionoideae</taxon>
        <taxon>50 kb inversion clade</taxon>
        <taxon>NPAAA clade</taxon>
        <taxon>indigoferoid/millettioid clade</taxon>
        <taxon>Phaseoleae</taxon>
        <taxon>Glycine</taxon>
        <taxon>Glycine subgen. Soja</taxon>
    </lineage>
</organism>
<dbReference type="InterPro" id="IPR043502">
    <property type="entry name" value="DNA/RNA_pol_sf"/>
</dbReference>
<evidence type="ECO:0000313" key="1">
    <source>
        <dbReference type="EMBL" id="KHN12500.1"/>
    </source>
</evidence>
<feature type="non-terminal residue" evidence="1">
    <location>
        <position position="219"/>
    </location>
</feature>